<accession>A0A5C3NA58</accession>
<name>A0A5C3NA58_9AGAM</name>
<dbReference type="AlphaFoldDB" id="A0A5C3NA58"/>
<dbReference type="OrthoDB" id="2632789at2759"/>
<feature type="region of interest" description="Disordered" evidence="1">
    <location>
        <begin position="1"/>
        <end position="24"/>
    </location>
</feature>
<evidence type="ECO:0000256" key="2">
    <source>
        <dbReference type="SAM" id="Phobius"/>
    </source>
</evidence>
<dbReference type="Proteomes" id="UP000305948">
    <property type="component" value="Unassembled WGS sequence"/>
</dbReference>
<feature type="compositionally biased region" description="Basic and acidic residues" evidence="1">
    <location>
        <begin position="12"/>
        <end position="24"/>
    </location>
</feature>
<sequence>MSDHYIPLNQVEDGKETEVSPPTDRRSSFISLFLSPVALALILIALLTINFFCLTLITKQVKLVSQAVTAHVDFRATRDLPRPNPYDGVF</sequence>
<gene>
    <name evidence="3" type="ORF">OE88DRAFT_1654321</name>
</gene>
<keyword evidence="4" id="KW-1185">Reference proteome</keyword>
<dbReference type="EMBL" id="ML213506">
    <property type="protein sequence ID" value="TFK53925.1"/>
    <property type="molecule type" value="Genomic_DNA"/>
</dbReference>
<keyword evidence="2" id="KW-1133">Transmembrane helix</keyword>
<keyword evidence="2" id="KW-0472">Membrane</keyword>
<keyword evidence="2" id="KW-0812">Transmembrane</keyword>
<reference evidence="3 4" key="1">
    <citation type="journal article" date="2019" name="Nat. Ecol. Evol.">
        <title>Megaphylogeny resolves global patterns of mushroom evolution.</title>
        <authorList>
            <person name="Varga T."/>
            <person name="Krizsan K."/>
            <person name="Foldi C."/>
            <person name="Dima B."/>
            <person name="Sanchez-Garcia M."/>
            <person name="Sanchez-Ramirez S."/>
            <person name="Szollosi G.J."/>
            <person name="Szarkandi J.G."/>
            <person name="Papp V."/>
            <person name="Albert L."/>
            <person name="Andreopoulos W."/>
            <person name="Angelini C."/>
            <person name="Antonin V."/>
            <person name="Barry K.W."/>
            <person name="Bougher N.L."/>
            <person name="Buchanan P."/>
            <person name="Buyck B."/>
            <person name="Bense V."/>
            <person name="Catcheside P."/>
            <person name="Chovatia M."/>
            <person name="Cooper J."/>
            <person name="Damon W."/>
            <person name="Desjardin D."/>
            <person name="Finy P."/>
            <person name="Geml J."/>
            <person name="Haridas S."/>
            <person name="Hughes K."/>
            <person name="Justo A."/>
            <person name="Karasinski D."/>
            <person name="Kautmanova I."/>
            <person name="Kiss B."/>
            <person name="Kocsube S."/>
            <person name="Kotiranta H."/>
            <person name="LaButti K.M."/>
            <person name="Lechner B.E."/>
            <person name="Liimatainen K."/>
            <person name="Lipzen A."/>
            <person name="Lukacs Z."/>
            <person name="Mihaltcheva S."/>
            <person name="Morgado L.N."/>
            <person name="Niskanen T."/>
            <person name="Noordeloos M.E."/>
            <person name="Ohm R.A."/>
            <person name="Ortiz-Santana B."/>
            <person name="Ovrebo C."/>
            <person name="Racz N."/>
            <person name="Riley R."/>
            <person name="Savchenko A."/>
            <person name="Shiryaev A."/>
            <person name="Soop K."/>
            <person name="Spirin V."/>
            <person name="Szebenyi C."/>
            <person name="Tomsovsky M."/>
            <person name="Tulloss R.E."/>
            <person name="Uehling J."/>
            <person name="Grigoriev I.V."/>
            <person name="Vagvolgyi C."/>
            <person name="Papp T."/>
            <person name="Martin F.M."/>
            <person name="Miettinen O."/>
            <person name="Hibbett D.S."/>
            <person name="Nagy L.G."/>
        </authorList>
    </citation>
    <scope>NUCLEOTIDE SEQUENCE [LARGE SCALE GENOMIC DNA]</scope>
    <source>
        <strain evidence="3 4">OMC1185</strain>
    </source>
</reference>
<protein>
    <submittedName>
        <fullName evidence="3">Uncharacterized protein</fullName>
    </submittedName>
</protein>
<feature type="transmembrane region" description="Helical" evidence="2">
    <location>
        <begin position="29"/>
        <end position="57"/>
    </location>
</feature>
<proteinExistence type="predicted"/>
<organism evidence="3 4">
    <name type="scientific">Heliocybe sulcata</name>
    <dbReference type="NCBI Taxonomy" id="5364"/>
    <lineage>
        <taxon>Eukaryota</taxon>
        <taxon>Fungi</taxon>
        <taxon>Dikarya</taxon>
        <taxon>Basidiomycota</taxon>
        <taxon>Agaricomycotina</taxon>
        <taxon>Agaricomycetes</taxon>
        <taxon>Gloeophyllales</taxon>
        <taxon>Gloeophyllaceae</taxon>
        <taxon>Heliocybe</taxon>
    </lineage>
</organism>
<evidence type="ECO:0000313" key="4">
    <source>
        <dbReference type="Proteomes" id="UP000305948"/>
    </source>
</evidence>
<evidence type="ECO:0000256" key="1">
    <source>
        <dbReference type="SAM" id="MobiDB-lite"/>
    </source>
</evidence>
<evidence type="ECO:0000313" key="3">
    <source>
        <dbReference type="EMBL" id="TFK53925.1"/>
    </source>
</evidence>